<dbReference type="EMBL" id="CP030763">
    <property type="protein sequence ID" value="AXA44314.1"/>
    <property type="molecule type" value="Genomic_DNA"/>
</dbReference>
<accession>A0A2Z4YSF7</accession>
<dbReference type="SUPFAM" id="SSF69047">
    <property type="entry name" value="Hypothetical protein YjbJ"/>
    <property type="match status" value="1"/>
</dbReference>
<evidence type="ECO:0000313" key="3">
    <source>
        <dbReference type="Proteomes" id="UP000251166"/>
    </source>
</evidence>
<reference evidence="2 3" key="1">
    <citation type="submission" date="2018-07" db="EMBL/GenBank/DDBJ databases">
        <title>Rhizobium leguminosarum strain:ATCC 14479 Genome sequencing and assembly.</title>
        <authorList>
            <person name="Chakraborty R."/>
        </authorList>
    </citation>
    <scope>NUCLEOTIDE SEQUENCE [LARGE SCALE GENOMIC DNA]</scope>
    <source>
        <strain evidence="2 3">ATCC 14479</strain>
        <plasmid evidence="3">Plasmid unnamed3</plasmid>
    </source>
</reference>
<sequence>MGSTADKIKGITNEVAGEAHQAVGKAVDNHEQQAKVSYRKPKARPKLPGDVTDSVEKVVDKA</sequence>
<gene>
    <name evidence="2" type="ORF">DLJ82_6343</name>
</gene>
<feature type="region of interest" description="Disordered" evidence="1">
    <location>
        <begin position="25"/>
        <end position="62"/>
    </location>
</feature>
<geneLocation type="plasmid" evidence="2 3">
    <name>unnamed3</name>
</geneLocation>
<keyword evidence="2" id="KW-0614">Plasmid</keyword>
<proteinExistence type="predicted"/>
<evidence type="ECO:0008006" key="4">
    <source>
        <dbReference type="Google" id="ProtNLM"/>
    </source>
</evidence>
<protein>
    <recommendedName>
        <fullName evidence="4">CsbD family protein</fullName>
    </recommendedName>
</protein>
<dbReference type="AlphaFoldDB" id="A0A2Z4YSF7"/>
<name>A0A2Z4YSF7_RHILE</name>
<evidence type="ECO:0000256" key="1">
    <source>
        <dbReference type="SAM" id="MobiDB-lite"/>
    </source>
</evidence>
<dbReference type="Proteomes" id="UP000251166">
    <property type="component" value="Plasmid unnamed3"/>
</dbReference>
<evidence type="ECO:0000313" key="2">
    <source>
        <dbReference type="EMBL" id="AXA44314.1"/>
    </source>
</evidence>
<dbReference type="InterPro" id="IPR036629">
    <property type="entry name" value="YjbJ_sf"/>
</dbReference>
<organism evidence="2 3">
    <name type="scientific">Rhizobium leguminosarum</name>
    <dbReference type="NCBI Taxonomy" id="384"/>
    <lineage>
        <taxon>Bacteria</taxon>
        <taxon>Pseudomonadati</taxon>
        <taxon>Pseudomonadota</taxon>
        <taxon>Alphaproteobacteria</taxon>
        <taxon>Hyphomicrobiales</taxon>
        <taxon>Rhizobiaceae</taxon>
        <taxon>Rhizobium/Agrobacterium group</taxon>
        <taxon>Rhizobium</taxon>
    </lineage>
</organism>